<dbReference type="CDD" id="cd02094">
    <property type="entry name" value="P-type_ATPase_Cu-like"/>
    <property type="match status" value="1"/>
</dbReference>
<dbReference type="EMBL" id="QVFV01000003">
    <property type="protein sequence ID" value="RZM77842.1"/>
    <property type="molecule type" value="Genomic_DNA"/>
</dbReference>
<evidence type="ECO:0000256" key="11">
    <source>
        <dbReference type="SAM" id="MobiDB-lite"/>
    </source>
</evidence>
<keyword evidence="8 10" id="KW-1133">Transmembrane helix</keyword>
<dbReference type="InterPro" id="IPR023214">
    <property type="entry name" value="HAD_sf"/>
</dbReference>
<dbReference type="GO" id="GO:0055070">
    <property type="term" value="P:copper ion homeostasis"/>
    <property type="evidence" value="ECO:0007669"/>
    <property type="project" value="TreeGrafter"/>
</dbReference>
<dbReference type="InterPro" id="IPR018303">
    <property type="entry name" value="ATPase_P-typ_P_site"/>
</dbReference>
<name>A0A4Q7E656_9CYAN</name>
<dbReference type="InterPro" id="IPR001757">
    <property type="entry name" value="P_typ_ATPase"/>
</dbReference>
<dbReference type="InterPro" id="IPR023299">
    <property type="entry name" value="ATPase_P-typ_cyto_dom_N"/>
</dbReference>
<evidence type="ECO:0000256" key="1">
    <source>
        <dbReference type="ARBA" id="ARBA00004651"/>
    </source>
</evidence>
<protein>
    <submittedName>
        <fullName evidence="13">Copper-translocating P-type ATPase</fullName>
    </submittedName>
</protein>
<dbReference type="InterPro" id="IPR044492">
    <property type="entry name" value="P_typ_ATPase_HD_dom"/>
</dbReference>
<feature type="region of interest" description="Disordered" evidence="11">
    <location>
        <begin position="1"/>
        <end position="20"/>
    </location>
</feature>
<keyword evidence="14" id="KW-1185">Reference proteome</keyword>
<dbReference type="PRINTS" id="PR00120">
    <property type="entry name" value="HATPASE"/>
</dbReference>
<dbReference type="InterPro" id="IPR006121">
    <property type="entry name" value="HMA_dom"/>
</dbReference>
<dbReference type="GO" id="GO:0016887">
    <property type="term" value="F:ATP hydrolysis activity"/>
    <property type="evidence" value="ECO:0007669"/>
    <property type="project" value="InterPro"/>
</dbReference>
<dbReference type="PANTHER" id="PTHR43520">
    <property type="entry name" value="ATP7, ISOFORM B"/>
    <property type="match status" value="1"/>
</dbReference>
<dbReference type="Proteomes" id="UP000292459">
    <property type="component" value="Unassembled WGS sequence"/>
</dbReference>
<keyword evidence="6 10" id="KW-0067">ATP-binding</keyword>
<dbReference type="PROSITE" id="PS00154">
    <property type="entry name" value="ATPASE_E1_E2"/>
    <property type="match status" value="1"/>
</dbReference>
<dbReference type="Pfam" id="PF00122">
    <property type="entry name" value="E1-E2_ATPase"/>
    <property type="match status" value="1"/>
</dbReference>
<feature type="transmembrane region" description="Helical" evidence="10">
    <location>
        <begin position="427"/>
        <end position="450"/>
    </location>
</feature>
<evidence type="ECO:0000256" key="10">
    <source>
        <dbReference type="RuleBase" id="RU362081"/>
    </source>
</evidence>
<dbReference type="RefSeq" id="WP_044151585.1">
    <property type="nucleotide sequence ID" value="NZ_QVFV01000003.1"/>
</dbReference>
<dbReference type="SFLD" id="SFLDG00002">
    <property type="entry name" value="C1.7:_P-type_atpase_like"/>
    <property type="match status" value="1"/>
</dbReference>
<dbReference type="SUPFAM" id="SSF56784">
    <property type="entry name" value="HAD-like"/>
    <property type="match status" value="1"/>
</dbReference>
<dbReference type="AlphaFoldDB" id="A0A4Q7E656"/>
<feature type="transmembrane region" description="Helical" evidence="10">
    <location>
        <begin position="373"/>
        <end position="392"/>
    </location>
</feature>
<dbReference type="OrthoDB" id="525483at2"/>
<dbReference type="Gene3D" id="3.40.50.1000">
    <property type="entry name" value="HAD superfamily/HAD-like"/>
    <property type="match status" value="1"/>
</dbReference>
<dbReference type="InterPro" id="IPR017969">
    <property type="entry name" value="Heavy-metal-associated_CS"/>
</dbReference>
<dbReference type="InterPro" id="IPR008250">
    <property type="entry name" value="ATPase_P-typ_transduc_dom_A_sf"/>
</dbReference>
<evidence type="ECO:0000256" key="3">
    <source>
        <dbReference type="ARBA" id="ARBA00022692"/>
    </source>
</evidence>
<dbReference type="CDD" id="cd00371">
    <property type="entry name" value="HMA"/>
    <property type="match status" value="1"/>
</dbReference>
<feature type="compositionally biased region" description="Pro residues" evidence="11">
    <location>
        <begin position="7"/>
        <end position="19"/>
    </location>
</feature>
<evidence type="ECO:0000256" key="8">
    <source>
        <dbReference type="ARBA" id="ARBA00022989"/>
    </source>
</evidence>
<organism evidence="13 14">
    <name type="scientific">Leptolyngbya iicbica LK</name>
    <dbReference type="NCBI Taxonomy" id="2294035"/>
    <lineage>
        <taxon>Bacteria</taxon>
        <taxon>Bacillati</taxon>
        <taxon>Cyanobacteriota</taxon>
        <taxon>Cyanophyceae</taxon>
        <taxon>Leptolyngbyales</taxon>
        <taxon>Leptolyngbyaceae</taxon>
        <taxon>Leptolyngbya group</taxon>
        <taxon>Leptolyngbya</taxon>
        <taxon>Leptolyngbya iicbica</taxon>
    </lineage>
</organism>
<dbReference type="SUPFAM" id="SSF81653">
    <property type="entry name" value="Calcium ATPase, transduction domain A"/>
    <property type="match status" value="1"/>
</dbReference>
<dbReference type="InterPro" id="IPR036163">
    <property type="entry name" value="HMA_dom_sf"/>
</dbReference>
<keyword evidence="10" id="KW-1003">Cell membrane</keyword>
<feature type="transmembrane region" description="Helical" evidence="10">
    <location>
        <begin position="773"/>
        <end position="793"/>
    </location>
</feature>
<evidence type="ECO:0000256" key="4">
    <source>
        <dbReference type="ARBA" id="ARBA00022723"/>
    </source>
</evidence>
<dbReference type="Gene3D" id="3.30.70.100">
    <property type="match status" value="1"/>
</dbReference>
<feature type="transmembrane region" description="Helical" evidence="10">
    <location>
        <begin position="744"/>
        <end position="767"/>
    </location>
</feature>
<dbReference type="PRINTS" id="PR00119">
    <property type="entry name" value="CATATPASE"/>
</dbReference>
<keyword evidence="4 10" id="KW-0479">Metal-binding</keyword>
<dbReference type="Gene3D" id="3.40.1110.10">
    <property type="entry name" value="Calcium-transporting ATPase, cytoplasmic domain N"/>
    <property type="match status" value="1"/>
</dbReference>
<keyword evidence="9 10" id="KW-0472">Membrane</keyword>
<feature type="transmembrane region" description="Helical" evidence="10">
    <location>
        <begin position="146"/>
        <end position="165"/>
    </location>
</feature>
<dbReference type="PROSITE" id="PS01229">
    <property type="entry name" value="COF_2"/>
    <property type="match status" value="1"/>
</dbReference>
<evidence type="ECO:0000313" key="14">
    <source>
        <dbReference type="Proteomes" id="UP000292459"/>
    </source>
</evidence>
<evidence type="ECO:0000313" key="13">
    <source>
        <dbReference type="EMBL" id="RZM77842.1"/>
    </source>
</evidence>
<evidence type="ECO:0000256" key="2">
    <source>
        <dbReference type="ARBA" id="ARBA00006024"/>
    </source>
</evidence>
<dbReference type="GO" id="GO:0005507">
    <property type="term" value="F:copper ion binding"/>
    <property type="evidence" value="ECO:0007669"/>
    <property type="project" value="TreeGrafter"/>
</dbReference>
<dbReference type="PANTHER" id="PTHR43520:SF19">
    <property type="entry name" value="COPPER-TRANSPORTING ATPASE PAA2, CHLOROPLASTIC"/>
    <property type="match status" value="1"/>
</dbReference>
<dbReference type="GO" id="GO:0005886">
    <property type="term" value="C:plasma membrane"/>
    <property type="evidence" value="ECO:0007669"/>
    <property type="project" value="UniProtKB-SubCell"/>
</dbReference>
<evidence type="ECO:0000256" key="7">
    <source>
        <dbReference type="ARBA" id="ARBA00022967"/>
    </source>
</evidence>
<dbReference type="Pfam" id="PF00702">
    <property type="entry name" value="Hydrolase"/>
    <property type="match status" value="1"/>
</dbReference>
<feature type="domain" description="HMA" evidence="12">
    <location>
        <begin position="22"/>
        <end position="89"/>
    </location>
</feature>
<dbReference type="SUPFAM" id="SSF55008">
    <property type="entry name" value="HMA, heavy metal-associated domain"/>
    <property type="match status" value="1"/>
</dbReference>
<dbReference type="InterPro" id="IPR059000">
    <property type="entry name" value="ATPase_P-type_domA"/>
</dbReference>
<evidence type="ECO:0000256" key="6">
    <source>
        <dbReference type="ARBA" id="ARBA00022840"/>
    </source>
</evidence>
<evidence type="ECO:0000256" key="5">
    <source>
        <dbReference type="ARBA" id="ARBA00022741"/>
    </source>
</evidence>
<dbReference type="NCBIfam" id="TIGR01525">
    <property type="entry name" value="ATPase-IB_hvy"/>
    <property type="match status" value="1"/>
</dbReference>
<dbReference type="SFLD" id="SFLDS00003">
    <property type="entry name" value="Haloacid_Dehalogenase"/>
    <property type="match status" value="1"/>
</dbReference>
<comment type="similarity">
    <text evidence="2 10">Belongs to the cation transport ATPase (P-type) (TC 3.A.3) family. Type IB subfamily.</text>
</comment>
<comment type="subcellular location">
    <subcellularLocation>
        <location evidence="1">Cell membrane</location>
        <topology evidence="1">Multi-pass membrane protein</topology>
    </subcellularLocation>
</comment>
<proteinExistence type="inferred from homology"/>
<dbReference type="GO" id="GO:0005524">
    <property type="term" value="F:ATP binding"/>
    <property type="evidence" value="ECO:0007669"/>
    <property type="project" value="UniProtKB-UniRule"/>
</dbReference>
<dbReference type="Pfam" id="PF00403">
    <property type="entry name" value="HMA"/>
    <property type="match status" value="1"/>
</dbReference>
<dbReference type="InterPro" id="IPR023298">
    <property type="entry name" value="ATPase_P-typ_TM_dom_sf"/>
</dbReference>
<dbReference type="InterPro" id="IPR027256">
    <property type="entry name" value="P-typ_ATPase_IB"/>
</dbReference>
<gene>
    <name evidence="13" type="ORF">DYY88_14835</name>
</gene>
<feature type="transmembrane region" description="Helical" evidence="10">
    <location>
        <begin position="212"/>
        <end position="229"/>
    </location>
</feature>
<dbReference type="InterPro" id="IPR036412">
    <property type="entry name" value="HAD-like_sf"/>
</dbReference>
<evidence type="ECO:0000256" key="9">
    <source>
        <dbReference type="ARBA" id="ARBA00023136"/>
    </source>
</evidence>
<reference evidence="13 14" key="1">
    <citation type="submission" date="2018-11" db="EMBL/GenBank/DDBJ databases">
        <title>Whole genome sequencing of an environmental sample.</title>
        <authorList>
            <person name="Sarangi A.N."/>
            <person name="Singh D."/>
            <person name="Tripathy S."/>
        </authorList>
    </citation>
    <scope>NUCLEOTIDE SEQUENCE [LARGE SCALE GENOMIC DNA]</scope>
    <source>
        <strain evidence="13 14">Lakshadweep</strain>
    </source>
</reference>
<sequence>MVKAPLPTAPAAPAKPTPPATRSLVFDVSGMMCAGCVRAVEKQLTACDGVQSATVNLITEVAVVETLADRQVDPQQLADRLTQNGFPSQLRTAADGTQTDAGLTDWLHRKQQENREQAGRLAIALTLLALSTIGHLHHFGWVTVPVLSNLWFHFVLATAVLLFPAREIVVDGWQGARRGTPNMNTLVALGALSAYGASVVALLWPTLGWECFFDEPVMLLSFILLGRTLEHRARFRATDALRSLIALQPAQARLIGMPAADGSTQPGVEIPVSAVQPGEWLRVLPGETIPADGVIETGQTTVDESMLTGESLPVEKQPGEMVVAGTVNQTGAIALKVTETGSDTMLAQMIRLVEAAQTRKAPIQQLADVISGYFTYGVLTLATLTFLFWYFVGLPLWPDVMDSALGAVHATHTMTMQSSTLLVSLKLAIAVLVIACPCALGLATPTAILVGSGMGAERGLLIRGGDVLEMLSQIDTVVFDKTGTLTAGLPRVTHCQSLADDLTDNDLLALAATVESGTQHPLAIAIQQAATEASLELPPASDFLTQAGLGVAATVTWHEQSHPVWIGNADWLAQQGIVPTDTATTQMAAIAPGQTAVYIAMGDRVVGLIAVADELREDAPETITALQQQGLKVHLLTGDRAPVAQAIATTVGIPATQVRAEVLPADKSQAIAALQAQGHRVALVGDGINDAPALAQADVGISLSSGTDIAAESAGVVLMSDRLTGVLESLRLGRATVAKIRQNLAWAFAYNLIGIPAAAGILLPAYGVSLSPAVAGGLMAFSSVTVVVNSLLLKAQRPAPL</sequence>
<feature type="transmembrane region" description="Helical" evidence="10">
    <location>
        <begin position="118"/>
        <end position="140"/>
    </location>
</feature>
<feature type="transmembrane region" description="Helical" evidence="10">
    <location>
        <begin position="186"/>
        <end position="206"/>
    </location>
</feature>
<dbReference type="PROSITE" id="PS50846">
    <property type="entry name" value="HMA_2"/>
    <property type="match status" value="1"/>
</dbReference>
<keyword evidence="5 10" id="KW-0547">Nucleotide-binding</keyword>
<dbReference type="SFLD" id="SFLDF00027">
    <property type="entry name" value="p-type_atpase"/>
    <property type="match status" value="1"/>
</dbReference>
<dbReference type="PROSITE" id="PS01047">
    <property type="entry name" value="HMA_1"/>
    <property type="match status" value="1"/>
</dbReference>
<keyword evidence="3 10" id="KW-0812">Transmembrane</keyword>
<dbReference type="GO" id="GO:0043682">
    <property type="term" value="F:P-type divalent copper transporter activity"/>
    <property type="evidence" value="ECO:0007669"/>
    <property type="project" value="TreeGrafter"/>
</dbReference>
<dbReference type="NCBIfam" id="TIGR01494">
    <property type="entry name" value="ATPase_P-type"/>
    <property type="match status" value="2"/>
</dbReference>
<comment type="caution">
    <text evidence="13">The sequence shown here is derived from an EMBL/GenBank/DDBJ whole genome shotgun (WGS) entry which is preliminary data.</text>
</comment>
<dbReference type="FunFam" id="2.70.150.10:FF:000002">
    <property type="entry name" value="Copper-transporting ATPase 1, putative"/>
    <property type="match status" value="1"/>
</dbReference>
<accession>A0A4Q7E656</accession>
<keyword evidence="7" id="KW-1278">Translocase</keyword>
<dbReference type="Gene3D" id="2.70.150.10">
    <property type="entry name" value="Calcium-transporting ATPase, cytoplasmic transduction domain A"/>
    <property type="match status" value="1"/>
</dbReference>
<evidence type="ECO:0000259" key="12">
    <source>
        <dbReference type="PROSITE" id="PS50846"/>
    </source>
</evidence>
<dbReference type="SUPFAM" id="SSF81665">
    <property type="entry name" value="Calcium ATPase, transmembrane domain M"/>
    <property type="match status" value="1"/>
</dbReference>